<gene>
    <name evidence="1" type="ORF">MYCIT1_LOCUS36422</name>
</gene>
<protein>
    <submittedName>
        <fullName evidence="1">Uncharacterized protein</fullName>
    </submittedName>
</protein>
<proteinExistence type="predicted"/>
<evidence type="ECO:0000313" key="2">
    <source>
        <dbReference type="Proteomes" id="UP001295794"/>
    </source>
</evidence>
<dbReference type="EMBL" id="CAVNYO010000472">
    <property type="protein sequence ID" value="CAK5283692.1"/>
    <property type="molecule type" value="Genomic_DNA"/>
</dbReference>
<feature type="non-terminal residue" evidence="1">
    <location>
        <position position="1"/>
    </location>
</feature>
<organism evidence="1 2">
    <name type="scientific">Mycena citricolor</name>
    <dbReference type="NCBI Taxonomy" id="2018698"/>
    <lineage>
        <taxon>Eukaryota</taxon>
        <taxon>Fungi</taxon>
        <taxon>Dikarya</taxon>
        <taxon>Basidiomycota</taxon>
        <taxon>Agaricomycotina</taxon>
        <taxon>Agaricomycetes</taxon>
        <taxon>Agaricomycetidae</taxon>
        <taxon>Agaricales</taxon>
        <taxon>Marasmiineae</taxon>
        <taxon>Mycenaceae</taxon>
        <taxon>Mycena</taxon>
    </lineage>
</organism>
<name>A0AAD2K7X0_9AGAR</name>
<keyword evidence="2" id="KW-1185">Reference proteome</keyword>
<accession>A0AAD2K7X0</accession>
<comment type="caution">
    <text evidence="1">The sequence shown here is derived from an EMBL/GenBank/DDBJ whole genome shotgun (WGS) entry which is preliminary data.</text>
</comment>
<dbReference type="Proteomes" id="UP001295794">
    <property type="component" value="Unassembled WGS sequence"/>
</dbReference>
<dbReference type="AlphaFoldDB" id="A0AAD2K7X0"/>
<reference evidence="1" key="1">
    <citation type="submission" date="2023-11" db="EMBL/GenBank/DDBJ databases">
        <authorList>
            <person name="De Vega J J."/>
            <person name="De Vega J J."/>
        </authorList>
    </citation>
    <scope>NUCLEOTIDE SEQUENCE</scope>
</reference>
<sequence length="129" mass="14572">PEATLTHFSSATWSHQWGRSTSPYVTMMRIGAVPEVRVCKRKVKRQSTNLTVQSALSTCVFRVRTLIARTANCQFWTQFRRLLVPIQFTHSSTKQISLLLDSSIKVKNISSACIGREAGSVESLSEFFF</sequence>
<evidence type="ECO:0000313" key="1">
    <source>
        <dbReference type="EMBL" id="CAK5283692.1"/>
    </source>
</evidence>